<dbReference type="EMBL" id="KB361370">
    <property type="protein sequence ID" value="ELV13437.1"/>
    <property type="molecule type" value="Genomic_DNA"/>
</dbReference>
<organism evidence="2 3">
    <name type="scientific">Tupaia chinensis</name>
    <name type="common">Chinese tree shrew</name>
    <name type="synonym">Tupaia belangeri chinensis</name>
    <dbReference type="NCBI Taxonomy" id="246437"/>
    <lineage>
        <taxon>Eukaryota</taxon>
        <taxon>Metazoa</taxon>
        <taxon>Chordata</taxon>
        <taxon>Craniata</taxon>
        <taxon>Vertebrata</taxon>
        <taxon>Euteleostomi</taxon>
        <taxon>Mammalia</taxon>
        <taxon>Eutheria</taxon>
        <taxon>Euarchontoglires</taxon>
        <taxon>Scandentia</taxon>
        <taxon>Tupaiidae</taxon>
        <taxon>Tupaia</taxon>
    </lineage>
</organism>
<evidence type="ECO:0000313" key="2">
    <source>
        <dbReference type="EMBL" id="ELV13437.1"/>
    </source>
</evidence>
<dbReference type="PANTHER" id="PTHR10663:SF337">
    <property type="entry name" value="PH AND SEC7 DOMAIN-CONTAINING PROTEIN 3"/>
    <property type="match status" value="1"/>
</dbReference>
<feature type="compositionally biased region" description="Basic and acidic residues" evidence="1">
    <location>
        <begin position="65"/>
        <end position="84"/>
    </location>
</feature>
<dbReference type="InParanoid" id="L8YAZ9"/>
<gene>
    <name evidence="2" type="ORF">TREES_T100005719</name>
</gene>
<evidence type="ECO:0000313" key="3">
    <source>
        <dbReference type="Proteomes" id="UP000011518"/>
    </source>
</evidence>
<reference evidence="3" key="1">
    <citation type="submission" date="2012-07" db="EMBL/GenBank/DDBJ databases">
        <title>Genome of the Chinese tree shrew, a rising model animal genetically related to primates.</title>
        <authorList>
            <person name="Zhang G."/>
            <person name="Fan Y."/>
            <person name="Yao Y."/>
            <person name="Huang Z."/>
        </authorList>
    </citation>
    <scope>NUCLEOTIDE SEQUENCE [LARGE SCALE GENOMIC DNA]</scope>
</reference>
<feature type="region of interest" description="Disordered" evidence="1">
    <location>
        <begin position="65"/>
        <end position="102"/>
    </location>
</feature>
<dbReference type="GO" id="GO:0032587">
    <property type="term" value="C:ruffle membrane"/>
    <property type="evidence" value="ECO:0007669"/>
    <property type="project" value="TreeGrafter"/>
</dbReference>
<feature type="compositionally biased region" description="Polar residues" evidence="1">
    <location>
        <begin position="87"/>
        <end position="100"/>
    </location>
</feature>
<dbReference type="AlphaFoldDB" id="L8YAZ9"/>
<reference evidence="3" key="2">
    <citation type="journal article" date="2013" name="Nat. Commun.">
        <title>Genome of the Chinese tree shrew.</title>
        <authorList>
            <person name="Fan Y."/>
            <person name="Huang Z.Y."/>
            <person name="Cao C.C."/>
            <person name="Chen C.S."/>
            <person name="Chen Y.X."/>
            <person name="Fan D.D."/>
            <person name="He J."/>
            <person name="Hou H.L."/>
            <person name="Hu L."/>
            <person name="Hu X.T."/>
            <person name="Jiang X.T."/>
            <person name="Lai R."/>
            <person name="Lang Y.S."/>
            <person name="Liang B."/>
            <person name="Liao S.G."/>
            <person name="Mu D."/>
            <person name="Ma Y.Y."/>
            <person name="Niu Y.Y."/>
            <person name="Sun X.Q."/>
            <person name="Xia J.Q."/>
            <person name="Xiao J."/>
            <person name="Xiong Z.Q."/>
            <person name="Xu L."/>
            <person name="Yang L."/>
            <person name="Zhang Y."/>
            <person name="Zhao W."/>
            <person name="Zhao X.D."/>
            <person name="Zheng Y.T."/>
            <person name="Zhou J.M."/>
            <person name="Zhu Y.B."/>
            <person name="Zhang G.J."/>
            <person name="Wang J."/>
            <person name="Yao Y.G."/>
        </authorList>
    </citation>
    <scope>NUCLEOTIDE SEQUENCE [LARGE SCALE GENOMIC DNA]</scope>
</reference>
<proteinExistence type="predicted"/>
<dbReference type="PANTHER" id="PTHR10663">
    <property type="entry name" value="GUANYL-NUCLEOTIDE EXCHANGE FACTOR"/>
    <property type="match status" value="1"/>
</dbReference>
<evidence type="ECO:0000256" key="1">
    <source>
        <dbReference type="SAM" id="MobiDB-lite"/>
    </source>
</evidence>
<keyword evidence="3" id="KW-1185">Reference proteome</keyword>
<accession>L8YAZ9</accession>
<dbReference type="Proteomes" id="UP000011518">
    <property type="component" value="Unassembled WGS sequence"/>
</dbReference>
<name>L8YAZ9_TUPCH</name>
<sequence length="131" mass="14333">MPAVTASGTNFSCLKDGTSNVTSPHLTEFSSSQPNETTDYFCKLLGIKQIKALYNSIKNEKLEWAVDDEEKKKSPTEGTDEKANGTHPKTISRIGSTTNPFLDIPHDPNAAVYKSGFLARKIHADMDGKKS</sequence>
<protein>
    <submittedName>
        <fullName evidence="2">PH and SEC7 domain-containing protein 3</fullName>
    </submittedName>
</protein>